<reference evidence="1 2" key="1">
    <citation type="journal article" date="2013" name="J. Microbiol. Biotechnol.">
        <title>Novosphingobium ginsenosidimutans sp. nov., with the ability to convert ginsenoside.</title>
        <authorList>
            <person name="Kim J.K."/>
            <person name="He D."/>
            <person name="Liu Q.M."/>
            <person name="Park H.Y."/>
            <person name="Jung M.S."/>
            <person name="Yoon M.H."/>
            <person name="Kim S.C."/>
            <person name="Im W.T."/>
        </authorList>
    </citation>
    <scope>NUCLEOTIDE SEQUENCE [LARGE SCALE GENOMIC DNA]</scope>
    <source>
        <strain evidence="1 2">FW-6</strain>
    </source>
</reference>
<dbReference type="KEGG" id="ngf:FRF71_00895"/>
<proteinExistence type="predicted"/>
<organism evidence="1 2">
    <name type="scientific">Novosphingobium ginsenosidimutans</name>
    <dbReference type="NCBI Taxonomy" id="1176536"/>
    <lineage>
        <taxon>Bacteria</taxon>
        <taxon>Pseudomonadati</taxon>
        <taxon>Pseudomonadota</taxon>
        <taxon>Alphaproteobacteria</taxon>
        <taxon>Sphingomonadales</taxon>
        <taxon>Sphingomonadaceae</taxon>
        <taxon>Novosphingobium</taxon>
    </lineage>
</organism>
<dbReference type="Proteomes" id="UP000321172">
    <property type="component" value="Chromosome"/>
</dbReference>
<dbReference type="RefSeq" id="WP_147088778.1">
    <property type="nucleotide sequence ID" value="NZ_BAABJD010000002.1"/>
</dbReference>
<sequence>MPIHFAAARSPIAALVNPARRNRIIGRAANDNGTPGHSAELRAALKHFAEHGLGAATVARQNAEHAFFRGDRQGYLHWLGICRTLDRRMAQVLSTQVAAGND</sequence>
<keyword evidence="2" id="KW-1185">Reference proteome</keyword>
<evidence type="ECO:0000313" key="2">
    <source>
        <dbReference type="Proteomes" id="UP000321172"/>
    </source>
</evidence>
<evidence type="ECO:0000313" key="1">
    <source>
        <dbReference type="EMBL" id="QEA14797.1"/>
    </source>
</evidence>
<accession>A0A5B8S254</accession>
<dbReference type="OrthoDB" id="7510084at2"/>
<dbReference type="AlphaFoldDB" id="A0A5B8S254"/>
<dbReference type="EMBL" id="CP042345">
    <property type="protein sequence ID" value="QEA14797.1"/>
    <property type="molecule type" value="Genomic_DNA"/>
</dbReference>
<name>A0A5B8S254_9SPHN</name>
<protein>
    <submittedName>
        <fullName evidence="1">Uncharacterized protein</fullName>
    </submittedName>
</protein>
<gene>
    <name evidence="1" type="ORF">FRF71_00895</name>
</gene>